<dbReference type="Gene3D" id="2.30.29.30">
    <property type="entry name" value="Pleckstrin-homology domain (PH domain)/Phosphotyrosine-binding domain (PTB)"/>
    <property type="match status" value="1"/>
</dbReference>
<dbReference type="OrthoDB" id="43122at2759"/>
<evidence type="ECO:0000256" key="1">
    <source>
        <dbReference type="SAM" id="Coils"/>
    </source>
</evidence>
<accession>A0A6P6XX47</accession>
<reference evidence="5" key="1">
    <citation type="submission" date="2025-08" db="UniProtKB">
        <authorList>
            <consortium name="RefSeq"/>
        </authorList>
    </citation>
    <scope>IDENTIFICATION</scope>
    <source>
        <strain evidence="5">Airmid</strain>
    </source>
</reference>
<feature type="compositionally biased region" description="Basic residues" evidence="2">
    <location>
        <begin position="1383"/>
        <end position="1394"/>
    </location>
</feature>
<dbReference type="InterPro" id="IPR040392">
    <property type="entry name" value="PKHA4-7_PH"/>
</dbReference>
<gene>
    <name evidence="5" type="primary">LOC113792221</name>
</gene>
<feature type="compositionally biased region" description="Polar residues" evidence="2">
    <location>
        <begin position="746"/>
        <end position="758"/>
    </location>
</feature>
<evidence type="ECO:0000259" key="3">
    <source>
        <dbReference type="PROSITE" id="PS50003"/>
    </source>
</evidence>
<feature type="compositionally biased region" description="Low complexity" evidence="2">
    <location>
        <begin position="144"/>
        <end position="158"/>
    </location>
</feature>
<dbReference type="SMART" id="SM00233">
    <property type="entry name" value="PH"/>
    <property type="match status" value="1"/>
</dbReference>
<dbReference type="Pfam" id="PF00169">
    <property type="entry name" value="PH"/>
    <property type="match status" value="1"/>
</dbReference>
<keyword evidence="4" id="KW-1185">Reference proteome</keyword>
<dbReference type="RefSeq" id="XP_027197932.1">
    <property type="nucleotide sequence ID" value="XM_027342131.1"/>
</dbReference>
<feature type="compositionally biased region" description="Low complexity" evidence="2">
    <location>
        <begin position="1557"/>
        <end position="1576"/>
    </location>
</feature>
<dbReference type="PANTHER" id="PTHR12752">
    <property type="entry name" value="PHOSPHOINOSITOL 3-PHOSPHATE-BINDING PROTEIN"/>
    <property type="match status" value="1"/>
</dbReference>
<feature type="compositionally biased region" description="Low complexity" evidence="2">
    <location>
        <begin position="1496"/>
        <end position="1505"/>
    </location>
</feature>
<dbReference type="InParanoid" id="A0A6P6XX47"/>
<feature type="coiled-coil region" evidence="1">
    <location>
        <begin position="1228"/>
        <end position="1302"/>
    </location>
</feature>
<feature type="region of interest" description="Disordered" evidence="2">
    <location>
        <begin position="729"/>
        <end position="771"/>
    </location>
</feature>
<dbReference type="InterPro" id="IPR001849">
    <property type="entry name" value="PH_domain"/>
</dbReference>
<keyword evidence="1" id="KW-0175">Coiled coil</keyword>
<feature type="compositionally biased region" description="Low complexity" evidence="2">
    <location>
        <begin position="994"/>
        <end position="1004"/>
    </location>
</feature>
<sequence>MDGLRVGIKNQVRQQSNQYLRSPNVNRSDEFKVSLRGWLYRLEGAAIKQWKRRWCVLADYCLFYYKDMAEEKMLGSLLLPSYKISPCFSRNDGISRKFAFKAEHNNMKTYYFSADSKEYQQQWMNALSMASIMQLSAMFSATTNTTTTNNNSNNNNNNVMTGDKQINNDINDDHCNNNKINDNNDRKESILEQRQRLVGTTTGLLSNRIIQDDESGFLAYHQTKRCIDDSNNVIHQLQQQQQQIYPITNYDGQNYLPSLYHHHQQQQSYNGSIGLPIYYPSSNHSSQFINNSEYIADAPPKPQRHYYDLMLPQYHLQDYRQQTYKLYHQHQHHHHHGQQIDQNLINQNYFVPTATAVADEQNFPVPYHTVISSDFNIIPQHQQQQFEHGYFAQNLVDHSQLSIPQQQRLPPRPRSADFLERNQDFELDNDDVDDQECQTLFSINKNNENKTGDEFNNNNNNNNIVNTESTRIMPTRPKSSIEKYYHQSAKFDPYMARNLFHTTYNNDNDEIIPSTTIPNRPPLPQEYIFRFQQQQQLFDTVGLPQQQTTTTTTTMMKIKQDKNIVTTYTSDDEIFRKNSNNLPDDNDNDPFELSRKEYQKASKLLFQRQFSSCKRNSNSTKNNMARLSINKKQSNDDNNNNDDWNEIGLPIPSANPNAINDNLKRNELTKIKQHCPVNDSDVQQNQSNEESEIKFKFGLNVRTYRKPTTTTTATITKSLKQQCPSTICDDNDNDDNNVHKSEINVDDTNINDQNHSKQSSISISGNGSSSGGGGAPYYYSDLLNEEQKIALKKKLGDFAEPPPLLSRCTDSNNTRFLSRTSLTSATLDKNKTKLSNNNLMMMNDEKKDFNVDEKKHYSSSVLLPNNSKMNCSTTTTKPFDENSPSNRIKHKEIIVTENNFNDNELVVEQLVTNQQQQPIYENYTERTKNPTIQATIPVSHNKRNLSNNLKKQTRKILNNNKKLNKADSLDSLHEIPIETSSLKKRRRKRKSRENLNNNNASDSEIQFDDDDEKVKSLNRFSSRKHFLKSSRRFSVSAAEYMGKSNEELILMLIQLRRKQSQLEKTMEQLRMQMDSEEKMMEIEPYRKDDYQLRFNELNRKWKEINREYQLQLPIIQTIDHMIKMKSKTMLNELNKKKAASTSNLDRVVANDNDDDDNNNNDNRFKSSMKNDCDNHHSADSISIQTAAVAAAVDETPNENIEILKRQQKVLEGELDRVRGMLTHSTKKLEEKAVENARMEQEMLLARNKLKQVLENEQEAMEITRSSKLEAELAHINDVIDDLHNRRKELNNAIENLKNSETKFMTDRFNDNDNDNDEDDNNNYYSDYHRFTNEELKMAVNNAAETSLYPLYENIIKKSQTFVDNNNNLNDEFFTLNINLDKHHQHRNHHHHHHLSSNSSSQTINGGKEINNNITTMCEFDPNKVMTTYGGSSGDSIVDQQLKQIYNYHQQQQQQQQTQQQAMNNKSNEVKTVREVKRESERRKFNHHHHHHHHQQQRASSSSSSSRTNYDSYLQTNHHYFNHHNNDNDDMMMMMMLTSDLKSSIDQPMKFTDQDNDPTATLTSTTTSPSNRNFNTPDIVQSTIKLADKT</sequence>
<feature type="compositionally biased region" description="Low complexity" evidence="2">
    <location>
        <begin position="1448"/>
        <end position="1460"/>
    </location>
</feature>
<feature type="region of interest" description="Disordered" evidence="2">
    <location>
        <begin position="1134"/>
        <end position="1176"/>
    </location>
</feature>
<feature type="region of interest" description="Disordered" evidence="2">
    <location>
        <begin position="1550"/>
        <end position="1589"/>
    </location>
</feature>
<name>A0A6P6XX47_DERPT</name>
<dbReference type="PROSITE" id="PS50003">
    <property type="entry name" value="PH_DOMAIN"/>
    <property type="match status" value="1"/>
</dbReference>
<feature type="region of interest" description="Disordered" evidence="2">
    <location>
        <begin position="1383"/>
        <end position="1408"/>
    </location>
</feature>
<feature type="region of interest" description="Disordered" evidence="2">
    <location>
        <begin position="862"/>
        <end position="885"/>
    </location>
</feature>
<feature type="compositionally biased region" description="Basic and acidic residues" evidence="2">
    <location>
        <begin position="1162"/>
        <end position="1176"/>
    </location>
</feature>
<evidence type="ECO:0000256" key="2">
    <source>
        <dbReference type="SAM" id="MobiDB-lite"/>
    </source>
</evidence>
<dbReference type="OMA" id="QQQWMNA"/>
<feature type="compositionally biased region" description="Basic and acidic residues" evidence="2">
    <location>
        <begin position="1467"/>
        <end position="1482"/>
    </location>
</feature>
<feature type="compositionally biased region" description="Basic and acidic residues" evidence="2">
    <location>
        <begin position="171"/>
        <end position="184"/>
    </location>
</feature>
<dbReference type="Proteomes" id="UP000515146">
    <property type="component" value="Unplaced"/>
</dbReference>
<feature type="region of interest" description="Disordered" evidence="2">
    <location>
        <begin position="1448"/>
        <end position="1509"/>
    </location>
</feature>
<feature type="region of interest" description="Disordered" evidence="2">
    <location>
        <begin position="982"/>
        <end position="1005"/>
    </location>
</feature>
<dbReference type="Pfam" id="PF25541">
    <property type="entry name" value="TBCA_PH"/>
    <property type="match status" value="1"/>
</dbReference>
<dbReference type="PANTHER" id="PTHR12752:SF9">
    <property type="entry name" value="KRAMER, ISOFORM I"/>
    <property type="match status" value="1"/>
</dbReference>
<feature type="compositionally biased region" description="Basic residues" evidence="2">
    <location>
        <begin position="982"/>
        <end position="991"/>
    </location>
</feature>
<evidence type="ECO:0000313" key="4">
    <source>
        <dbReference type="Proteomes" id="UP000515146"/>
    </source>
</evidence>
<dbReference type="InterPro" id="IPR057971">
    <property type="entry name" value="PKHA4-7_TBCA"/>
</dbReference>
<feature type="region of interest" description="Disordered" evidence="2">
    <location>
        <begin position="144"/>
        <end position="184"/>
    </location>
</feature>
<dbReference type="SUPFAM" id="SSF50729">
    <property type="entry name" value="PH domain-like"/>
    <property type="match status" value="1"/>
</dbReference>
<feature type="domain" description="PH" evidence="3">
    <location>
        <begin position="32"/>
        <end position="132"/>
    </location>
</feature>
<dbReference type="CDD" id="cd13248">
    <property type="entry name" value="PH_PEPP1_2_3"/>
    <property type="match status" value="1"/>
</dbReference>
<evidence type="ECO:0000313" key="5">
    <source>
        <dbReference type="RefSeq" id="XP_027197932.1"/>
    </source>
</evidence>
<dbReference type="KEGG" id="dpte:113792221"/>
<organism evidence="4 5">
    <name type="scientific">Dermatophagoides pteronyssinus</name>
    <name type="common">European house dust mite</name>
    <dbReference type="NCBI Taxonomy" id="6956"/>
    <lineage>
        <taxon>Eukaryota</taxon>
        <taxon>Metazoa</taxon>
        <taxon>Ecdysozoa</taxon>
        <taxon>Arthropoda</taxon>
        <taxon>Chelicerata</taxon>
        <taxon>Arachnida</taxon>
        <taxon>Acari</taxon>
        <taxon>Acariformes</taxon>
        <taxon>Sarcoptiformes</taxon>
        <taxon>Astigmata</taxon>
        <taxon>Psoroptidia</taxon>
        <taxon>Analgoidea</taxon>
        <taxon>Pyroglyphidae</taxon>
        <taxon>Dermatophagoidinae</taxon>
        <taxon>Dermatophagoides</taxon>
    </lineage>
</organism>
<feature type="compositionally biased region" description="Basic residues" evidence="2">
    <location>
        <begin position="1483"/>
        <end position="1495"/>
    </location>
</feature>
<proteinExistence type="predicted"/>
<dbReference type="InterPro" id="IPR011993">
    <property type="entry name" value="PH-like_dom_sf"/>
</dbReference>
<protein>
    <submittedName>
        <fullName evidence="5">Probable WRKY transcription factor protein 1</fullName>
    </submittedName>
</protein>